<evidence type="ECO:0000256" key="3">
    <source>
        <dbReference type="ARBA" id="ARBA00023002"/>
    </source>
</evidence>
<evidence type="ECO:0000259" key="4">
    <source>
        <dbReference type="Pfam" id="PF01488"/>
    </source>
</evidence>
<dbReference type="EMBL" id="CP121689">
    <property type="protein sequence ID" value="WZL75790.1"/>
    <property type="molecule type" value="Genomic_DNA"/>
</dbReference>
<dbReference type="InterPro" id="IPR036291">
    <property type="entry name" value="NAD(P)-bd_dom_sf"/>
</dbReference>
<feature type="domain" description="Quinate/shikimate 5-dehydrogenase/glutamyl-tRNA reductase" evidence="4">
    <location>
        <begin position="142"/>
        <end position="259"/>
    </location>
</feature>
<sequence>MDKDRFAFIIHAMSAQDIKDHFKPLKILPSRAVEFLASRVKPFILSEVHGVRSRATGKEIEGYFVGLPMTPRVLLEYPFPFVARKIRECGFLAQEKKAKIIGLGAFTSVAGDGGITVKKGLDIAVTTGNSYTVATAIEALKIAASKMDLDLNEEEISVVGATGSIGKACALILAEEGKKIRLVGRDPDKVRAVQKEIEDKLGIKVPGFVDVEEGIRNSRAILTVTSAIGGIIRADWIARGAVICDVARPRNVAHEVAKQRKDVLVIEGGVVDVPGDPDFGMDFGYPPGKAYACMAETMILTLEGRFEDYTLGKEVEVEKVKEITRLAEKHGFKVSGLRSFGREISDQEIILIKEEALKKNS</sequence>
<evidence type="ECO:0000256" key="1">
    <source>
        <dbReference type="ARBA" id="ARBA00006484"/>
    </source>
</evidence>
<dbReference type="Proteomes" id="UP001461341">
    <property type="component" value="Chromosome"/>
</dbReference>
<dbReference type="PANTHER" id="PTHR43086">
    <property type="entry name" value="VERY-LONG-CHAIN 3-OXOOACYL-COA REDUCTASE"/>
    <property type="match status" value="1"/>
</dbReference>
<comment type="similarity">
    <text evidence="1">Belongs to the short-chain dehydrogenases/reductases (SDR) family.</text>
</comment>
<dbReference type="RefSeq" id="WP_369017940.1">
    <property type="nucleotide sequence ID" value="NZ_CP121689.1"/>
</dbReference>
<proteinExistence type="inferred from homology"/>
<evidence type="ECO:0000313" key="6">
    <source>
        <dbReference type="Proteomes" id="UP001461341"/>
    </source>
</evidence>
<dbReference type="SUPFAM" id="SSF51735">
    <property type="entry name" value="NAD(P)-binding Rossmann-fold domains"/>
    <property type="match status" value="1"/>
</dbReference>
<keyword evidence="3" id="KW-0560">Oxidoreductase</keyword>
<dbReference type="Pfam" id="PF01488">
    <property type="entry name" value="Shikimate_DH"/>
    <property type="match status" value="1"/>
</dbReference>
<reference evidence="5 6" key="1">
    <citation type="submission" date="2023-03" db="EMBL/GenBank/DDBJ databases">
        <title>Novel Species.</title>
        <authorList>
            <person name="Ma S."/>
        </authorList>
    </citation>
    <scope>NUCLEOTIDE SEQUENCE [LARGE SCALE GENOMIC DNA]</scope>
    <source>
        <strain evidence="5 6">B11</strain>
    </source>
</reference>
<name>A0ABZ2YDL3_9BACT</name>
<keyword evidence="6" id="KW-1185">Reference proteome</keyword>
<dbReference type="Gene3D" id="3.40.50.720">
    <property type="entry name" value="NAD(P)-binding Rossmann-like Domain"/>
    <property type="match status" value="1"/>
</dbReference>
<dbReference type="InterPro" id="IPR006151">
    <property type="entry name" value="Shikm_DH/Glu-tRNA_Rdtase"/>
</dbReference>
<evidence type="ECO:0000313" key="5">
    <source>
        <dbReference type="EMBL" id="WZL75790.1"/>
    </source>
</evidence>
<keyword evidence="2" id="KW-0521">NADP</keyword>
<organism evidence="5 6">
    <name type="scientific">Thermatribacter velox</name>
    <dbReference type="NCBI Taxonomy" id="3039681"/>
    <lineage>
        <taxon>Bacteria</taxon>
        <taxon>Pseudomonadati</taxon>
        <taxon>Atribacterota</taxon>
        <taxon>Atribacteria</taxon>
        <taxon>Atribacterales</taxon>
        <taxon>Thermatribacteraceae</taxon>
        <taxon>Thermatribacter</taxon>
    </lineage>
</organism>
<accession>A0ABZ2YDL3</accession>
<protein>
    <submittedName>
        <fullName evidence="5">Shikimate dehydrogenase</fullName>
    </submittedName>
</protein>
<evidence type="ECO:0000256" key="2">
    <source>
        <dbReference type="ARBA" id="ARBA00022857"/>
    </source>
</evidence>
<dbReference type="PANTHER" id="PTHR43086:SF3">
    <property type="entry name" value="NADP-DEPENDENT 3-HYDROXY ACID DEHYDROGENASE YDFG"/>
    <property type="match status" value="1"/>
</dbReference>
<gene>
    <name evidence="5" type="ORF">QBE54_09395</name>
</gene>